<dbReference type="AlphaFoldDB" id="A0A2Z7C142"/>
<name>A0A2Z7C142_9LAMI</name>
<dbReference type="Proteomes" id="UP000250235">
    <property type="component" value="Unassembled WGS sequence"/>
</dbReference>
<gene>
    <name evidence="1" type="ORF">F511_30282</name>
</gene>
<organism evidence="1 2">
    <name type="scientific">Dorcoceras hygrometricum</name>
    <dbReference type="NCBI Taxonomy" id="472368"/>
    <lineage>
        <taxon>Eukaryota</taxon>
        <taxon>Viridiplantae</taxon>
        <taxon>Streptophyta</taxon>
        <taxon>Embryophyta</taxon>
        <taxon>Tracheophyta</taxon>
        <taxon>Spermatophyta</taxon>
        <taxon>Magnoliopsida</taxon>
        <taxon>eudicotyledons</taxon>
        <taxon>Gunneridae</taxon>
        <taxon>Pentapetalae</taxon>
        <taxon>asterids</taxon>
        <taxon>lamiids</taxon>
        <taxon>Lamiales</taxon>
        <taxon>Gesneriaceae</taxon>
        <taxon>Didymocarpoideae</taxon>
        <taxon>Trichosporeae</taxon>
        <taxon>Loxocarpinae</taxon>
        <taxon>Dorcoceras</taxon>
    </lineage>
</organism>
<sequence>MRRVVNYHSSWARQRQVELFDASGIQGTQVLQLVVVLTQLVVPQEITRPDSNTVLLISLLISLLAAMTRVDSYHALMSFGNSRLSDLV</sequence>
<evidence type="ECO:0000313" key="2">
    <source>
        <dbReference type="Proteomes" id="UP000250235"/>
    </source>
</evidence>
<reference evidence="1 2" key="1">
    <citation type="journal article" date="2015" name="Proc. Natl. Acad. Sci. U.S.A.">
        <title>The resurrection genome of Boea hygrometrica: A blueprint for survival of dehydration.</title>
        <authorList>
            <person name="Xiao L."/>
            <person name="Yang G."/>
            <person name="Zhang L."/>
            <person name="Yang X."/>
            <person name="Zhao S."/>
            <person name="Ji Z."/>
            <person name="Zhou Q."/>
            <person name="Hu M."/>
            <person name="Wang Y."/>
            <person name="Chen M."/>
            <person name="Xu Y."/>
            <person name="Jin H."/>
            <person name="Xiao X."/>
            <person name="Hu G."/>
            <person name="Bao F."/>
            <person name="Hu Y."/>
            <person name="Wan P."/>
            <person name="Li L."/>
            <person name="Deng X."/>
            <person name="Kuang T."/>
            <person name="Xiang C."/>
            <person name="Zhu J.K."/>
            <person name="Oliver M.J."/>
            <person name="He Y."/>
        </authorList>
    </citation>
    <scope>NUCLEOTIDE SEQUENCE [LARGE SCALE GENOMIC DNA]</scope>
    <source>
        <strain evidence="2">cv. XS01</strain>
    </source>
</reference>
<proteinExistence type="predicted"/>
<dbReference type="EMBL" id="KV002462">
    <property type="protein sequence ID" value="KZV37995.1"/>
    <property type="molecule type" value="Genomic_DNA"/>
</dbReference>
<protein>
    <submittedName>
        <fullName evidence="1">Uncharacterized protein</fullName>
    </submittedName>
</protein>
<evidence type="ECO:0000313" key="1">
    <source>
        <dbReference type="EMBL" id="KZV37995.1"/>
    </source>
</evidence>
<accession>A0A2Z7C142</accession>
<keyword evidence="2" id="KW-1185">Reference proteome</keyword>